<protein>
    <submittedName>
        <fullName evidence="1">Uncharacterized protein</fullName>
    </submittedName>
</protein>
<evidence type="ECO:0000313" key="1">
    <source>
        <dbReference type="EMBL" id="KAK3269699.1"/>
    </source>
</evidence>
<evidence type="ECO:0000313" key="2">
    <source>
        <dbReference type="Proteomes" id="UP001190700"/>
    </source>
</evidence>
<dbReference type="AlphaFoldDB" id="A0AAE0G169"/>
<comment type="caution">
    <text evidence="1">The sequence shown here is derived from an EMBL/GenBank/DDBJ whole genome shotgun (WGS) entry which is preliminary data.</text>
</comment>
<keyword evidence="2" id="KW-1185">Reference proteome</keyword>
<gene>
    <name evidence="1" type="ORF">CYMTET_21867</name>
</gene>
<sequence length="189" mass="21375">MYEQLVLGPALAYFYDALQFSDDTLELLENQDKVAVSARKIEQRVYEAHNTFMGVFILMAQRYSMLQLRASLDSLASAHGGPEALKAKLAFMEEKVYNNSDGVTNESIFNQWLQKVEPTLQERVRRRKGAWRAAGANAEVLQWISRAAKINLTQGPPAPFDDDVSLRDITATQQTWLEKEAKRHVDNGA</sequence>
<dbReference type="EMBL" id="LGRX02010791">
    <property type="protein sequence ID" value="KAK3269699.1"/>
    <property type="molecule type" value="Genomic_DNA"/>
</dbReference>
<dbReference type="Proteomes" id="UP001190700">
    <property type="component" value="Unassembled WGS sequence"/>
</dbReference>
<proteinExistence type="predicted"/>
<organism evidence="1 2">
    <name type="scientific">Cymbomonas tetramitiformis</name>
    <dbReference type="NCBI Taxonomy" id="36881"/>
    <lineage>
        <taxon>Eukaryota</taxon>
        <taxon>Viridiplantae</taxon>
        <taxon>Chlorophyta</taxon>
        <taxon>Pyramimonadophyceae</taxon>
        <taxon>Pyramimonadales</taxon>
        <taxon>Pyramimonadaceae</taxon>
        <taxon>Cymbomonas</taxon>
    </lineage>
</organism>
<accession>A0AAE0G169</accession>
<reference evidence="1 2" key="1">
    <citation type="journal article" date="2015" name="Genome Biol. Evol.">
        <title>Comparative Genomics of a Bacterivorous Green Alga Reveals Evolutionary Causalities and Consequences of Phago-Mixotrophic Mode of Nutrition.</title>
        <authorList>
            <person name="Burns J.A."/>
            <person name="Paasch A."/>
            <person name="Narechania A."/>
            <person name="Kim E."/>
        </authorList>
    </citation>
    <scope>NUCLEOTIDE SEQUENCE [LARGE SCALE GENOMIC DNA]</scope>
    <source>
        <strain evidence="1 2">PLY_AMNH</strain>
    </source>
</reference>
<name>A0AAE0G169_9CHLO</name>